<dbReference type="AlphaFoldDB" id="Q67U51"/>
<dbReference type="EMBL" id="AP005720">
    <property type="protein sequence ID" value="BAD38320.1"/>
    <property type="molecule type" value="Genomic_DNA"/>
</dbReference>
<name>Q67U51_ORYSJ</name>
<dbReference type="Proteomes" id="UP000000763">
    <property type="component" value="Chromosome 9"/>
</dbReference>
<sequence length="548" mass="60399">MAREDGASRGAGERGASDRGSGERVPRDGRRTGDRRVTWDRRSAGDRHTVEDKRPGGSGGKQQKETKGDNPSQHIAKIPVRRDDRGGYKRHGESIEFLRDWRHKKERTARPDRLPLPKSSKKGLRIEDSPHPELDRTMREKRGKNPVVYERVSSTESSSDDRRRRRRSVVPDMELDAVQLSDSSSSSSSSDGTGKDTIEQATALGGLKATASSDVAPVPIDDVPSVVLAANAPVRSSRVMPTADAASTPGPSTQKHQEETSGNPSDTACQMNELMEKTSRYLAEFGTGGRYLQLNSVSSATDELPTLELPKSTPIERRNARMVEEDLLSIQDCLMEKPLNKEGTIEYIGAATAAWENSYELGRPADLEKLMSYLGALVQHLKGELPVTFEGRTLAAHEGEARSSLAKLESACSDVLLDLDLLKSGREDVAADLQKSKQARATWKKEAEEHELKAKDAREKEHQCLESEEAAAKNRQVYDSTIDGVMQLIKRRDEAKVYLGHLAEERKRLAVAAPPEVAAILSYRRESAPWGSTSKNQNSLHMLLLGLP</sequence>
<evidence type="ECO:0000313" key="2">
    <source>
        <dbReference type="EMBL" id="BAD38320.1"/>
    </source>
</evidence>
<reference evidence="3" key="5">
    <citation type="submission" date="2008-12" db="EMBL/GenBank/DDBJ databases">
        <title>Improved gene annotation of the rice (Oryza sativa) genomes.</title>
        <authorList>
            <person name="Wang J."/>
            <person name="Li R."/>
            <person name="Fan W."/>
            <person name="Huang Q."/>
            <person name="Zhang J."/>
            <person name="Zhou Y."/>
            <person name="Hu Y."/>
            <person name="Zi S."/>
            <person name="Li J."/>
            <person name="Ni P."/>
            <person name="Zheng H."/>
            <person name="Zhang Y."/>
            <person name="Zhao M."/>
            <person name="Hao Q."/>
            <person name="McDermott J."/>
            <person name="Samudrala R."/>
            <person name="Kristiansen K."/>
            <person name="Wong G.K.-S."/>
        </authorList>
    </citation>
    <scope>NUCLEOTIDE SEQUENCE</scope>
</reference>
<feature type="compositionally biased region" description="Basic and acidic residues" evidence="1">
    <location>
        <begin position="80"/>
        <end position="100"/>
    </location>
</feature>
<feature type="compositionally biased region" description="Low complexity" evidence="1">
    <location>
        <begin position="147"/>
        <end position="157"/>
    </location>
</feature>
<reference evidence="4" key="4">
    <citation type="journal article" date="2008" name="Nucleic Acids Res.">
        <title>The rice annotation project database (RAP-DB): 2008 update.</title>
        <authorList>
            <consortium name="The rice annotation project (RAP)"/>
        </authorList>
    </citation>
    <scope>GENOME REANNOTATION</scope>
    <source>
        <strain evidence="4">cv. Nipponbare</strain>
    </source>
</reference>
<feature type="region of interest" description="Disordered" evidence="1">
    <location>
        <begin position="237"/>
        <end position="268"/>
    </location>
</feature>
<feature type="compositionally biased region" description="Basic and acidic residues" evidence="1">
    <location>
        <begin position="448"/>
        <end position="465"/>
    </location>
</feature>
<reference evidence="4" key="2">
    <citation type="journal article" date="2005" name="Nature">
        <title>The map-based sequence of the rice genome.</title>
        <authorList>
            <consortium name="International rice genome sequencing project (IRGSP)"/>
            <person name="Matsumoto T."/>
            <person name="Wu J."/>
            <person name="Kanamori H."/>
            <person name="Katayose Y."/>
            <person name="Fujisawa M."/>
            <person name="Namiki N."/>
            <person name="Mizuno H."/>
            <person name="Yamamoto K."/>
            <person name="Antonio B.A."/>
            <person name="Baba T."/>
            <person name="Sakata K."/>
            <person name="Nagamura Y."/>
            <person name="Aoki H."/>
            <person name="Arikawa K."/>
            <person name="Arita K."/>
            <person name="Bito T."/>
            <person name="Chiden Y."/>
            <person name="Fujitsuka N."/>
            <person name="Fukunaka R."/>
            <person name="Hamada M."/>
            <person name="Harada C."/>
            <person name="Hayashi A."/>
            <person name="Hijishita S."/>
            <person name="Honda M."/>
            <person name="Hosokawa S."/>
            <person name="Ichikawa Y."/>
            <person name="Idonuma A."/>
            <person name="Iijima M."/>
            <person name="Ikeda M."/>
            <person name="Ikeno M."/>
            <person name="Ito K."/>
            <person name="Ito S."/>
            <person name="Ito T."/>
            <person name="Ito Y."/>
            <person name="Ito Y."/>
            <person name="Iwabuchi A."/>
            <person name="Kamiya K."/>
            <person name="Karasawa W."/>
            <person name="Kurita K."/>
            <person name="Katagiri S."/>
            <person name="Kikuta A."/>
            <person name="Kobayashi H."/>
            <person name="Kobayashi N."/>
            <person name="Machita K."/>
            <person name="Maehara T."/>
            <person name="Masukawa M."/>
            <person name="Mizubayashi T."/>
            <person name="Mukai Y."/>
            <person name="Nagasaki H."/>
            <person name="Nagata Y."/>
            <person name="Naito S."/>
            <person name="Nakashima M."/>
            <person name="Nakama Y."/>
            <person name="Nakamichi Y."/>
            <person name="Nakamura M."/>
            <person name="Meguro A."/>
            <person name="Negishi M."/>
            <person name="Ohta I."/>
            <person name="Ohta T."/>
            <person name="Okamoto M."/>
            <person name="Ono N."/>
            <person name="Saji S."/>
            <person name="Sakaguchi M."/>
            <person name="Sakai K."/>
            <person name="Shibata M."/>
            <person name="Shimokawa T."/>
            <person name="Song J."/>
            <person name="Takazaki Y."/>
            <person name="Terasawa K."/>
            <person name="Tsugane M."/>
            <person name="Tsuji K."/>
            <person name="Ueda S."/>
            <person name="Waki K."/>
            <person name="Yamagata H."/>
            <person name="Yamamoto M."/>
            <person name="Yamamoto S."/>
            <person name="Yamane H."/>
            <person name="Yoshiki S."/>
            <person name="Yoshihara R."/>
            <person name="Yukawa K."/>
            <person name="Zhong H."/>
            <person name="Yano M."/>
            <person name="Yuan Q."/>
            <person name="Ouyang S."/>
            <person name="Liu J."/>
            <person name="Jones K.M."/>
            <person name="Gansberger K."/>
            <person name="Moffat K."/>
            <person name="Hill J."/>
            <person name="Bera J."/>
            <person name="Fadrosh D."/>
            <person name="Jin S."/>
            <person name="Johri S."/>
            <person name="Kim M."/>
            <person name="Overton L."/>
            <person name="Reardon M."/>
            <person name="Tsitrin T."/>
            <person name="Vuong H."/>
            <person name="Weaver B."/>
            <person name="Ciecko A."/>
            <person name="Tallon L."/>
            <person name="Jackson J."/>
            <person name="Pai G."/>
            <person name="Aken S.V."/>
            <person name="Utterback T."/>
            <person name="Reidmuller S."/>
            <person name="Feldblyum T."/>
            <person name="Hsiao J."/>
            <person name="Zismann V."/>
            <person name="Iobst S."/>
            <person name="de Vazeille A.R."/>
            <person name="Buell C.R."/>
            <person name="Ying K."/>
            <person name="Li Y."/>
            <person name="Lu T."/>
            <person name="Huang Y."/>
            <person name="Zhao Q."/>
            <person name="Feng Q."/>
            <person name="Zhang L."/>
            <person name="Zhu J."/>
            <person name="Weng Q."/>
            <person name="Mu J."/>
            <person name="Lu Y."/>
            <person name="Fan D."/>
            <person name="Liu Y."/>
            <person name="Guan J."/>
            <person name="Zhang Y."/>
            <person name="Yu S."/>
            <person name="Liu X."/>
            <person name="Zhang Y."/>
            <person name="Hong G."/>
            <person name="Han B."/>
            <person name="Choisne N."/>
            <person name="Demange N."/>
            <person name="Orjeda G."/>
            <person name="Samain S."/>
            <person name="Cattolico L."/>
            <person name="Pelletier E."/>
            <person name="Couloux A."/>
            <person name="Segurens B."/>
            <person name="Wincker P."/>
            <person name="D'Hont A."/>
            <person name="Scarpelli C."/>
            <person name="Weissenbach J."/>
            <person name="Salanoubat M."/>
            <person name="Quetier F."/>
            <person name="Yu Y."/>
            <person name="Kim H.R."/>
            <person name="Rambo T."/>
            <person name="Currie J."/>
            <person name="Collura K."/>
            <person name="Luo M."/>
            <person name="Yang T."/>
            <person name="Ammiraju J.S.S."/>
            <person name="Engler F."/>
            <person name="Soderlund C."/>
            <person name="Wing R.A."/>
            <person name="Palmer L.E."/>
            <person name="de la Bastide M."/>
            <person name="Spiegel L."/>
            <person name="Nascimento L."/>
            <person name="Zutavern T."/>
            <person name="O'Shaughnessy A."/>
            <person name="Dike S."/>
            <person name="Dedhia N."/>
            <person name="Preston R."/>
            <person name="Balija V."/>
            <person name="McCombie W.R."/>
            <person name="Chow T."/>
            <person name="Chen H."/>
            <person name="Chung M."/>
            <person name="Chen C."/>
            <person name="Shaw J."/>
            <person name="Wu H."/>
            <person name="Hsiao K."/>
            <person name="Chao Y."/>
            <person name="Chu M."/>
            <person name="Cheng C."/>
            <person name="Hour A."/>
            <person name="Lee P."/>
            <person name="Lin S."/>
            <person name="Lin Y."/>
            <person name="Liou J."/>
            <person name="Liu S."/>
            <person name="Hsing Y."/>
            <person name="Raghuvanshi S."/>
            <person name="Mohanty A."/>
            <person name="Bharti A.K."/>
            <person name="Gaur A."/>
            <person name="Gupta V."/>
            <person name="Kumar D."/>
            <person name="Ravi V."/>
            <person name="Vij S."/>
            <person name="Kapur A."/>
            <person name="Khurana P."/>
            <person name="Khurana P."/>
            <person name="Khurana J.P."/>
            <person name="Tyagi A.K."/>
            <person name="Gaikwad K."/>
            <person name="Singh A."/>
            <person name="Dalal V."/>
            <person name="Srivastava S."/>
            <person name="Dixit A."/>
            <person name="Pal A.K."/>
            <person name="Ghazi I.A."/>
            <person name="Yadav M."/>
            <person name="Pandit A."/>
            <person name="Bhargava A."/>
            <person name="Sureshbabu K."/>
            <person name="Batra K."/>
            <person name="Sharma T.R."/>
            <person name="Mohapatra T."/>
            <person name="Singh N.K."/>
            <person name="Messing J."/>
            <person name="Nelson A.B."/>
            <person name="Fuks G."/>
            <person name="Kavchok S."/>
            <person name="Keizer G."/>
            <person name="Linton E."/>
            <person name="Llaca V."/>
            <person name="Song R."/>
            <person name="Tanyolac B."/>
            <person name="Young S."/>
            <person name="Ho-Il K."/>
            <person name="Hahn J.H."/>
            <person name="Sangsakoo G."/>
            <person name="Vanavichit A."/>
            <person name="de Mattos Luiz.A.T."/>
            <person name="Zimmer P.D."/>
            <person name="Malone G."/>
            <person name="Dellagostin O."/>
            <person name="de Oliveira A.C."/>
            <person name="Bevan M."/>
            <person name="Bancroft I."/>
            <person name="Minx P."/>
            <person name="Cordum H."/>
            <person name="Wilson R."/>
            <person name="Cheng Z."/>
            <person name="Jin W."/>
            <person name="Jiang J."/>
            <person name="Leong S.A."/>
            <person name="Iwama H."/>
            <person name="Gojobori T."/>
            <person name="Itoh T."/>
            <person name="Niimura Y."/>
            <person name="Fujii Y."/>
            <person name="Habara T."/>
            <person name="Sakai H."/>
            <person name="Sato Y."/>
            <person name="Wilson G."/>
            <person name="Kumar K."/>
            <person name="McCouch S."/>
            <person name="Juretic N."/>
            <person name="Hoen D."/>
            <person name="Wright S."/>
            <person name="Bruskiewich R."/>
            <person name="Bureau T."/>
            <person name="Miyao A."/>
            <person name="Hirochika H."/>
            <person name="Nishikawa T."/>
            <person name="Kadowaki K."/>
            <person name="Sugiura M."/>
            <person name="Burr B."/>
            <person name="Sasaki T."/>
        </authorList>
    </citation>
    <scope>NUCLEOTIDE SEQUENCE [LARGE SCALE GENOMIC DNA]</scope>
    <source>
        <strain evidence="4">cv. Nipponbare</strain>
    </source>
</reference>
<reference evidence="2" key="1">
    <citation type="submission" date="2002-09" db="EMBL/GenBank/DDBJ databases">
        <title>Oryza sativa nipponbare(GA3) genomic DNA, chromosome 9, BAC clone:OJ1123_B08.</title>
        <authorList>
            <person name="Sasaki T."/>
            <person name="Matsumoto T."/>
            <person name="Hattori M."/>
            <person name="Sakaki Y."/>
            <person name="Katayose Y."/>
        </authorList>
    </citation>
    <scope>NUCLEOTIDE SEQUENCE</scope>
</reference>
<feature type="region of interest" description="Disordered" evidence="1">
    <location>
        <begin position="1"/>
        <end position="201"/>
    </location>
</feature>
<accession>Q67U51</accession>
<feature type="compositionally biased region" description="Basic and acidic residues" evidence="1">
    <location>
        <begin position="1"/>
        <end position="55"/>
    </location>
</feature>
<protein>
    <submittedName>
        <fullName evidence="3">Uncharacterized protein</fullName>
    </submittedName>
</protein>
<feature type="compositionally biased region" description="Low complexity" evidence="1">
    <location>
        <begin position="181"/>
        <end position="191"/>
    </location>
</feature>
<organism evidence="3">
    <name type="scientific">Oryza sativa subsp. japonica</name>
    <name type="common">Rice</name>
    <dbReference type="NCBI Taxonomy" id="39947"/>
    <lineage>
        <taxon>Eukaryota</taxon>
        <taxon>Viridiplantae</taxon>
        <taxon>Streptophyta</taxon>
        <taxon>Embryophyta</taxon>
        <taxon>Tracheophyta</taxon>
        <taxon>Spermatophyta</taxon>
        <taxon>Magnoliopsida</taxon>
        <taxon>Liliopsida</taxon>
        <taxon>Poales</taxon>
        <taxon>Poaceae</taxon>
        <taxon>BOP clade</taxon>
        <taxon>Oryzoideae</taxon>
        <taxon>Oryzeae</taxon>
        <taxon>Oryzinae</taxon>
        <taxon>Oryza</taxon>
        <taxon>Oryza sativa</taxon>
    </lineage>
</organism>
<proteinExistence type="predicted"/>
<feature type="region of interest" description="Disordered" evidence="1">
    <location>
        <begin position="448"/>
        <end position="469"/>
    </location>
</feature>
<gene>
    <name evidence="2" type="ORF">OJ1123_B08.19</name>
    <name evidence="3" type="ORF">OsJ_29553</name>
</gene>
<feature type="compositionally biased region" description="Polar residues" evidence="1">
    <location>
        <begin position="249"/>
        <end position="268"/>
    </location>
</feature>
<reference evidence="3" key="3">
    <citation type="journal article" date="2005" name="PLoS Biol.">
        <title>The genomes of Oryza sativa: a history of duplications.</title>
        <authorList>
            <person name="Yu J."/>
            <person name="Wang J."/>
            <person name="Lin W."/>
            <person name="Li S."/>
            <person name="Li H."/>
            <person name="Zhou J."/>
            <person name="Ni P."/>
            <person name="Dong W."/>
            <person name="Hu S."/>
            <person name="Zeng C."/>
            <person name="Zhang J."/>
            <person name="Zhang Y."/>
            <person name="Li R."/>
            <person name="Xu Z."/>
            <person name="Li S."/>
            <person name="Li X."/>
            <person name="Zheng H."/>
            <person name="Cong L."/>
            <person name="Lin L."/>
            <person name="Yin J."/>
            <person name="Geng J."/>
            <person name="Li G."/>
            <person name="Shi J."/>
            <person name="Liu J."/>
            <person name="Lv H."/>
            <person name="Li J."/>
            <person name="Wang J."/>
            <person name="Deng Y."/>
            <person name="Ran L."/>
            <person name="Shi X."/>
            <person name="Wang X."/>
            <person name="Wu Q."/>
            <person name="Li C."/>
            <person name="Ren X."/>
            <person name="Wang J."/>
            <person name="Wang X."/>
            <person name="Li D."/>
            <person name="Liu D."/>
            <person name="Zhang X."/>
            <person name="Ji Z."/>
            <person name="Zhao W."/>
            <person name="Sun Y."/>
            <person name="Zhang Z."/>
            <person name="Bao J."/>
            <person name="Han Y."/>
            <person name="Dong L."/>
            <person name="Ji J."/>
            <person name="Chen P."/>
            <person name="Wu S."/>
            <person name="Liu J."/>
            <person name="Xiao Y."/>
            <person name="Bu D."/>
            <person name="Tan J."/>
            <person name="Yang L."/>
            <person name="Ye C."/>
            <person name="Zhang J."/>
            <person name="Xu J."/>
            <person name="Zhou Y."/>
            <person name="Yu Y."/>
            <person name="Zhang B."/>
            <person name="Zhuang S."/>
            <person name="Wei H."/>
            <person name="Liu B."/>
            <person name="Lei M."/>
            <person name="Yu H."/>
            <person name="Li Y."/>
            <person name="Xu H."/>
            <person name="Wei S."/>
            <person name="He X."/>
            <person name="Fang L."/>
            <person name="Zhang Z."/>
            <person name="Zhang Y."/>
            <person name="Huang X."/>
            <person name="Su Z."/>
            <person name="Tong W."/>
            <person name="Li J."/>
            <person name="Tong Z."/>
            <person name="Li S."/>
            <person name="Ye J."/>
            <person name="Wang L."/>
            <person name="Fang L."/>
            <person name="Lei T."/>
            <person name="Chen C."/>
            <person name="Chen H."/>
            <person name="Xu Z."/>
            <person name="Li H."/>
            <person name="Huang H."/>
            <person name="Zhang F."/>
            <person name="Xu H."/>
            <person name="Li N."/>
            <person name="Zhao C."/>
            <person name="Li S."/>
            <person name="Dong L."/>
            <person name="Huang Y."/>
            <person name="Li L."/>
            <person name="Xi Y."/>
            <person name="Qi Q."/>
            <person name="Li W."/>
            <person name="Zhang B."/>
            <person name="Hu W."/>
            <person name="Zhang Y."/>
            <person name="Tian X."/>
            <person name="Jiao Y."/>
            <person name="Liang X."/>
            <person name="Jin J."/>
            <person name="Gao L."/>
            <person name="Zheng W."/>
            <person name="Hao B."/>
            <person name="Liu S."/>
            <person name="Wang W."/>
            <person name="Yuan L."/>
            <person name="Cao M."/>
            <person name="McDermott J."/>
            <person name="Samudrala R."/>
            <person name="Wang J."/>
            <person name="Wong G.K."/>
            <person name="Yang H."/>
        </authorList>
    </citation>
    <scope>NUCLEOTIDE SEQUENCE [LARGE SCALE GENOMIC DNA]</scope>
</reference>
<evidence type="ECO:0000313" key="4">
    <source>
        <dbReference type="Proteomes" id="UP000000763"/>
    </source>
</evidence>
<dbReference type="EMBL" id="CM000146">
    <property type="protein sequence ID" value="EAZ44911.1"/>
    <property type="molecule type" value="Genomic_DNA"/>
</dbReference>
<evidence type="ECO:0000256" key="1">
    <source>
        <dbReference type="SAM" id="MobiDB-lite"/>
    </source>
</evidence>
<accession>A3BZC2</accession>
<dbReference type="Proteomes" id="UP000007752">
    <property type="component" value="Chromosome 9"/>
</dbReference>
<evidence type="ECO:0000313" key="3">
    <source>
        <dbReference type="EMBL" id="EAZ44911.1"/>
    </source>
</evidence>
<feature type="compositionally biased region" description="Basic and acidic residues" evidence="1">
    <location>
        <begin position="124"/>
        <end position="140"/>
    </location>
</feature>